<dbReference type="Proteomes" id="UP001479436">
    <property type="component" value="Unassembled WGS sequence"/>
</dbReference>
<feature type="compositionally biased region" description="Basic and acidic residues" evidence="1">
    <location>
        <begin position="76"/>
        <end position="93"/>
    </location>
</feature>
<evidence type="ECO:0000313" key="2">
    <source>
        <dbReference type="EMBL" id="KAK9759560.1"/>
    </source>
</evidence>
<gene>
    <name evidence="2" type="ORF">K7432_017324</name>
</gene>
<proteinExistence type="predicted"/>
<evidence type="ECO:0000256" key="1">
    <source>
        <dbReference type="SAM" id="MobiDB-lite"/>
    </source>
</evidence>
<organism evidence="2 3">
    <name type="scientific">Basidiobolus ranarum</name>
    <dbReference type="NCBI Taxonomy" id="34480"/>
    <lineage>
        <taxon>Eukaryota</taxon>
        <taxon>Fungi</taxon>
        <taxon>Fungi incertae sedis</taxon>
        <taxon>Zoopagomycota</taxon>
        <taxon>Entomophthoromycotina</taxon>
        <taxon>Basidiobolomycetes</taxon>
        <taxon>Basidiobolales</taxon>
        <taxon>Basidiobolaceae</taxon>
        <taxon>Basidiobolus</taxon>
    </lineage>
</organism>
<evidence type="ECO:0000313" key="3">
    <source>
        <dbReference type="Proteomes" id="UP001479436"/>
    </source>
</evidence>
<sequence length="93" mass="10492">MSGNPYKPNTNSSTLPLATIREQRDDLEQQEIRFSASSAIHQYSILSMHSVANGESPARTRLRMMRYISGLPQPTEQDKSNSGRTSRESYSRS</sequence>
<feature type="region of interest" description="Disordered" evidence="1">
    <location>
        <begin position="66"/>
        <end position="93"/>
    </location>
</feature>
<dbReference type="EMBL" id="JASJQH010003620">
    <property type="protein sequence ID" value="KAK9759560.1"/>
    <property type="molecule type" value="Genomic_DNA"/>
</dbReference>
<protein>
    <submittedName>
        <fullName evidence="2">Uncharacterized protein</fullName>
    </submittedName>
</protein>
<accession>A0ABR2WDJ1</accession>
<name>A0ABR2WDJ1_9FUNG</name>
<reference evidence="2 3" key="1">
    <citation type="submission" date="2023-04" db="EMBL/GenBank/DDBJ databases">
        <title>Genome of Basidiobolus ranarum AG-B5.</title>
        <authorList>
            <person name="Stajich J.E."/>
            <person name="Carter-House D."/>
            <person name="Gryganskyi A."/>
        </authorList>
    </citation>
    <scope>NUCLEOTIDE SEQUENCE [LARGE SCALE GENOMIC DNA]</scope>
    <source>
        <strain evidence="2 3">AG-B5</strain>
    </source>
</reference>
<keyword evidence="3" id="KW-1185">Reference proteome</keyword>
<comment type="caution">
    <text evidence="2">The sequence shown here is derived from an EMBL/GenBank/DDBJ whole genome shotgun (WGS) entry which is preliminary data.</text>
</comment>